<evidence type="ECO:0000256" key="1">
    <source>
        <dbReference type="SAM" id="MobiDB-lite"/>
    </source>
</evidence>
<dbReference type="Proteomes" id="UP001430848">
    <property type="component" value="Unassembled WGS sequence"/>
</dbReference>
<dbReference type="EMBL" id="JAKNSF020000181">
    <property type="protein sequence ID" value="KAK7708675.1"/>
    <property type="molecule type" value="Genomic_DNA"/>
</dbReference>
<feature type="compositionally biased region" description="Polar residues" evidence="1">
    <location>
        <begin position="415"/>
        <end position="427"/>
    </location>
</feature>
<feature type="compositionally biased region" description="Polar residues" evidence="1">
    <location>
        <begin position="345"/>
        <end position="355"/>
    </location>
</feature>
<keyword evidence="3" id="KW-1185">Reference proteome</keyword>
<proteinExistence type="predicted"/>
<feature type="region of interest" description="Disordered" evidence="1">
    <location>
        <begin position="317"/>
        <end position="360"/>
    </location>
</feature>
<evidence type="ECO:0000313" key="3">
    <source>
        <dbReference type="Proteomes" id="UP001430848"/>
    </source>
</evidence>
<comment type="caution">
    <text evidence="2">The sequence shown here is derived from an EMBL/GenBank/DDBJ whole genome shotgun (WGS) entry which is preliminary data.</text>
</comment>
<accession>A0ABR1NNF7</accession>
<evidence type="ECO:0000313" key="2">
    <source>
        <dbReference type="EMBL" id="KAK7708675.1"/>
    </source>
</evidence>
<reference evidence="2 3" key="1">
    <citation type="submission" date="2024-02" db="EMBL/GenBank/DDBJ databases">
        <title>De novo assembly and annotation of 12 fungi associated with fruit tree decline syndrome in Ontario, Canada.</title>
        <authorList>
            <person name="Sulman M."/>
            <person name="Ellouze W."/>
            <person name="Ilyukhin E."/>
        </authorList>
    </citation>
    <scope>NUCLEOTIDE SEQUENCE [LARGE SCALE GENOMIC DNA]</scope>
    <source>
        <strain evidence="2 3">M169</strain>
    </source>
</reference>
<sequence length="427" mass="46817">MPRLILAVRGASLSSFPIFFTDEEKEHLQLFRRIFNVDITNANTQITMITKSCSTKDWAPTHHHIIDLVRQYIMKLMGSNKIILQRTGADNGPPSQSISSIPSALADHYRKKGYEADEPERGLQDFIAYTLVRLHDHSTLLSSHGSVQYIATMQMSTFGVPLPAMFASLSPVAKEIVALHKTLVIGLGDKLTQPIKLLVYTTVADISKWPTSHVKAVDISQQFIKDQVLHRRVSLEPRLEGAYFGKGFAADNDNDDDNDDIQVGTGETVRSAIAGSLPQNFVNIVDCFFPPDLAVNNHIVDIMRVSIRLAGNHSLPEVSVASPNQDVANYGSKGTPEGNEASKATFHTPNSSQAIMVNDDPRMVIVPNDDIPSFLRKITGQGRATTASNPDEEHAASDGSSHTLSAHTMSPVDENPTQETEPANLQF</sequence>
<organism evidence="2 3">
    <name type="scientific">Diaporthe eres</name>
    <name type="common">Phomopsis oblonga</name>
    <dbReference type="NCBI Taxonomy" id="83184"/>
    <lineage>
        <taxon>Eukaryota</taxon>
        <taxon>Fungi</taxon>
        <taxon>Dikarya</taxon>
        <taxon>Ascomycota</taxon>
        <taxon>Pezizomycotina</taxon>
        <taxon>Sordariomycetes</taxon>
        <taxon>Sordariomycetidae</taxon>
        <taxon>Diaporthales</taxon>
        <taxon>Diaporthaceae</taxon>
        <taxon>Diaporthe</taxon>
        <taxon>Diaporthe eres species complex</taxon>
    </lineage>
</organism>
<name>A0ABR1NNF7_DIAER</name>
<gene>
    <name evidence="2" type="ORF">SLS63_013445</name>
</gene>
<feature type="compositionally biased region" description="Polar residues" evidence="1">
    <location>
        <begin position="398"/>
        <end position="408"/>
    </location>
</feature>
<protein>
    <submittedName>
        <fullName evidence="2">Uncharacterized protein</fullName>
    </submittedName>
</protein>
<feature type="region of interest" description="Disordered" evidence="1">
    <location>
        <begin position="381"/>
        <end position="427"/>
    </location>
</feature>